<evidence type="ECO:0000256" key="4">
    <source>
        <dbReference type="ARBA" id="ARBA00023136"/>
    </source>
</evidence>
<feature type="transmembrane region" description="Helical" evidence="5">
    <location>
        <begin position="310"/>
        <end position="332"/>
    </location>
</feature>
<dbReference type="Proteomes" id="UP001332243">
    <property type="component" value="Unassembled WGS sequence"/>
</dbReference>
<dbReference type="InterPro" id="IPR011701">
    <property type="entry name" value="MFS"/>
</dbReference>
<keyword evidence="2 5" id="KW-0812">Transmembrane</keyword>
<feature type="transmembrane region" description="Helical" evidence="5">
    <location>
        <begin position="447"/>
        <end position="467"/>
    </location>
</feature>
<dbReference type="RefSeq" id="WP_331213748.1">
    <property type="nucleotide sequence ID" value="NZ_JAZGQK010000006.1"/>
</dbReference>
<gene>
    <name evidence="7" type="ORF">V1633_09170</name>
</gene>
<feature type="transmembrane region" description="Helical" evidence="5">
    <location>
        <begin position="344"/>
        <end position="363"/>
    </location>
</feature>
<comment type="caution">
    <text evidence="7">The sequence shown here is derived from an EMBL/GenBank/DDBJ whole genome shotgun (WGS) entry which is preliminary data.</text>
</comment>
<dbReference type="Gene3D" id="1.20.1250.20">
    <property type="entry name" value="MFS general substrate transporter like domains"/>
    <property type="match status" value="2"/>
</dbReference>
<reference evidence="7 8" key="1">
    <citation type="submission" date="2024-01" db="EMBL/GenBank/DDBJ databases">
        <title>Genome insights into Plantactinospora sonchi sp. nov.</title>
        <authorList>
            <person name="Wang L."/>
        </authorList>
    </citation>
    <scope>NUCLEOTIDE SEQUENCE [LARGE SCALE GENOMIC DNA]</scope>
    <source>
        <strain evidence="7 8">NEAU-QY2</strain>
    </source>
</reference>
<evidence type="ECO:0000259" key="6">
    <source>
        <dbReference type="PROSITE" id="PS50850"/>
    </source>
</evidence>
<evidence type="ECO:0000256" key="1">
    <source>
        <dbReference type="ARBA" id="ARBA00004651"/>
    </source>
</evidence>
<feature type="transmembrane region" description="Helical" evidence="5">
    <location>
        <begin position="413"/>
        <end position="432"/>
    </location>
</feature>
<dbReference type="EMBL" id="JAZGQK010000006">
    <property type="protein sequence ID" value="MEE6258656.1"/>
    <property type="molecule type" value="Genomic_DNA"/>
</dbReference>
<evidence type="ECO:0000313" key="8">
    <source>
        <dbReference type="Proteomes" id="UP001332243"/>
    </source>
</evidence>
<dbReference type="InterPro" id="IPR036259">
    <property type="entry name" value="MFS_trans_sf"/>
</dbReference>
<accession>A0ABU7RQ77</accession>
<feature type="transmembrane region" description="Helical" evidence="5">
    <location>
        <begin position="82"/>
        <end position="99"/>
    </location>
</feature>
<feature type="transmembrane region" description="Helical" evidence="5">
    <location>
        <begin position="52"/>
        <end position="70"/>
    </location>
</feature>
<feature type="domain" description="Major facilitator superfamily (MFS) profile" evidence="6">
    <location>
        <begin position="16"/>
        <end position="473"/>
    </location>
</feature>
<dbReference type="PROSITE" id="PS50850">
    <property type="entry name" value="MFS"/>
    <property type="match status" value="1"/>
</dbReference>
<feature type="transmembrane region" description="Helical" evidence="5">
    <location>
        <begin position="172"/>
        <end position="192"/>
    </location>
</feature>
<keyword evidence="8" id="KW-1185">Reference proteome</keyword>
<feature type="transmembrane region" description="Helical" evidence="5">
    <location>
        <begin position="269"/>
        <end position="290"/>
    </location>
</feature>
<evidence type="ECO:0000256" key="3">
    <source>
        <dbReference type="ARBA" id="ARBA00022989"/>
    </source>
</evidence>
<dbReference type="InterPro" id="IPR020846">
    <property type="entry name" value="MFS_dom"/>
</dbReference>
<proteinExistence type="predicted"/>
<feature type="transmembrane region" description="Helical" evidence="5">
    <location>
        <begin position="12"/>
        <end position="40"/>
    </location>
</feature>
<dbReference type="SUPFAM" id="SSF103473">
    <property type="entry name" value="MFS general substrate transporter"/>
    <property type="match status" value="1"/>
</dbReference>
<comment type="subcellular location">
    <subcellularLocation>
        <location evidence="1">Cell membrane</location>
        <topology evidence="1">Multi-pass membrane protein</topology>
    </subcellularLocation>
</comment>
<feature type="transmembrane region" description="Helical" evidence="5">
    <location>
        <begin position="227"/>
        <end position="249"/>
    </location>
</feature>
<evidence type="ECO:0000313" key="7">
    <source>
        <dbReference type="EMBL" id="MEE6258656.1"/>
    </source>
</evidence>
<protein>
    <submittedName>
        <fullName evidence="7">MFS transporter</fullName>
    </submittedName>
</protein>
<evidence type="ECO:0000256" key="2">
    <source>
        <dbReference type="ARBA" id="ARBA00022692"/>
    </source>
</evidence>
<sequence length="479" mass="47686">MATQPSLSIRSPIPVLVAVLGLGAVIVSMMQTLVVPILGVIRQDLHASTADATWLTTATLLAAAVCTPLAGRLGDQYGSRRVFLGVLALTLAGSVLAATTRTLAWLIVARALQGVSTALFPLAQSVLRNQLPTARMPGAMGTISGALALGNAVALVSAGLLSGASTADYHLVFWLAAGVSGLALLATALVVPGAAGTGAGRTDWLGAVLLAASLTLLLLPLSRGADWGWTSVPTVGCLTGALVLGGVWVRVERRRPDPLVQLGVFARPVVAAVNLAGFLLGFAMFMQFIGVSTVVQLPAAPAGYGLGASVSQAAIGYLLPPALASLLAARLAGTLTHRFGARRALAAGSVSGVTGFGLLAVVHDRPAGVLAGGVLVGVAISFGFATLPAVLLDAVPRAQTGVANGVNSVFRSVGSSVASALLGALLATGAVGRPGAAQPALPAQSRFTLAFSLAAAAFAVVACVALLGRRAAPTPTGDG</sequence>
<evidence type="ECO:0000256" key="5">
    <source>
        <dbReference type="SAM" id="Phobius"/>
    </source>
</evidence>
<feature type="transmembrane region" description="Helical" evidence="5">
    <location>
        <begin position="369"/>
        <end position="392"/>
    </location>
</feature>
<dbReference type="Pfam" id="PF07690">
    <property type="entry name" value="MFS_1"/>
    <property type="match status" value="1"/>
</dbReference>
<keyword evidence="3 5" id="KW-1133">Transmembrane helix</keyword>
<feature type="transmembrane region" description="Helical" evidence="5">
    <location>
        <begin position="139"/>
        <end position="160"/>
    </location>
</feature>
<organism evidence="7 8">
    <name type="scientific">Plantactinospora sonchi</name>
    <dbReference type="NCBI Taxonomy" id="1544735"/>
    <lineage>
        <taxon>Bacteria</taxon>
        <taxon>Bacillati</taxon>
        <taxon>Actinomycetota</taxon>
        <taxon>Actinomycetes</taxon>
        <taxon>Micromonosporales</taxon>
        <taxon>Micromonosporaceae</taxon>
        <taxon>Plantactinospora</taxon>
    </lineage>
</organism>
<name>A0ABU7RQ77_9ACTN</name>
<keyword evidence="4 5" id="KW-0472">Membrane</keyword>
<feature type="transmembrane region" description="Helical" evidence="5">
    <location>
        <begin position="204"/>
        <end position="221"/>
    </location>
</feature>
<dbReference type="PANTHER" id="PTHR42718:SF49">
    <property type="entry name" value="EXPORT PROTEIN"/>
    <property type="match status" value="1"/>
</dbReference>
<feature type="transmembrane region" description="Helical" evidence="5">
    <location>
        <begin position="105"/>
        <end position="127"/>
    </location>
</feature>
<dbReference type="PANTHER" id="PTHR42718">
    <property type="entry name" value="MAJOR FACILITATOR SUPERFAMILY MULTIDRUG TRANSPORTER MFSC"/>
    <property type="match status" value="1"/>
</dbReference>